<name>A0A518C0F1_9BACT</name>
<feature type="transmembrane region" description="Helical" evidence="2">
    <location>
        <begin position="367"/>
        <end position="388"/>
    </location>
</feature>
<organism evidence="3 4">
    <name type="scientific">Mucisphaera calidilacus</name>
    <dbReference type="NCBI Taxonomy" id="2527982"/>
    <lineage>
        <taxon>Bacteria</taxon>
        <taxon>Pseudomonadati</taxon>
        <taxon>Planctomycetota</taxon>
        <taxon>Phycisphaerae</taxon>
        <taxon>Phycisphaerales</taxon>
        <taxon>Phycisphaeraceae</taxon>
        <taxon>Mucisphaera</taxon>
    </lineage>
</organism>
<keyword evidence="2" id="KW-0812">Transmembrane</keyword>
<dbReference type="EMBL" id="CP036280">
    <property type="protein sequence ID" value="QDU72687.1"/>
    <property type="molecule type" value="Genomic_DNA"/>
</dbReference>
<proteinExistence type="predicted"/>
<dbReference type="PANTHER" id="PTHR43044">
    <property type="match status" value="1"/>
</dbReference>
<sequence>MVESGSTLLVGGFILLFVALAIAIFSANGWERFAHAYLLNASFYLTVSLGGLFFVLGTHLFRASWCASLRRIPETLAANLGLVAVLFIPVLVMVWSGTGILYPWAQPYEKMTGYHGDGHALVDQVDPYAVTLRDEDIVMTAEDEAAEGHDGDRHDADAHGADAHHDDGHHGAAGDPQMMGAGREMVAYMVKAKAWWLNSWFFTLRVVLYFVLWIGMAWWYFGLGQRQDASGEADLSRVREVYAPPLVLLYAFTLLFGTVDLIMSLDPAFYSTMLPVIVFAGGFLSALCLTVLVAMYLQSRGYMQSAVNIEHYHDLGKLMFAFVFFWGYISFSQFMLLWYASIPETVYWLENRGLSIAERFVNEPTGWWWVSATLLFGHLLIPFVYLVTRKTKRNLAWLAAAAVWLLLMHWVDLYWMIMPEYSTPRLPGFTVELILLVSLGCFYVYGLLRVAAGRHVMAVHDPRMPECLALKQI</sequence>
<feature type="compositionally biased region" description="Basic and acidic residues" evidence="1">
    <location>
        <begin position="146"/>
        <end position="172"/>
    </location>
</feature>
<evidence type="ECO:0000256" key="1">
    <source>
        <dbReference type="SAM" id="MobiDB-lite"/>
    </source>
</evidence>
<feature type="region of interest" description="Disordered" evidence="1">
    <location>
        <begin position="144"/>
        <end position="174"/>
    </location>
</feature>
<dbReference type="KEGG" id="mcad:Pan265_25610"/>
<evidence type="ECO:0000256" key="2">
    <source>
        <dbReference type="SAM" id="Phobius"/>
    </source>
</evidence>
<protein>
    <recommendedName>
        <fullName evidence="5">Quinol:cytochrome C oxidoreductase</fullName>
    </recommendedName>
</protein>
<feature type="transmembrane region" description="Helical" evidence="2">
    <location>
        <begin position="269"/>
        <end position="297"/>
    </location>
</feature>
<evidence type="ECO:0008006" key="5">
    <source>
        <dbReference type="Google" id="ProtNLM"/>
    </source>
</evidence>
<reference evidence="3 4" key="1">
    <citation type="submission" date="2019-02" db="EMBL/GenBank/DDBJ databases">
        <title>Deep-cultivation of Planctomycetes and their phenomic and genomic characterization uncovers novel biology.</title>
        <authorList>
            <person name="Wiegand S."/>
            <person name="Jogler M."/>
            <person name="Boedeker C."/>
            <person name="Pinto D."/>
            <person name="Vollmers J."/>
            <person name="Rivas-Marin E."/>
            <person name="Kohn T."/>
            <person name="Peeters S.H."/>
            <person name="Heuer A."/>
            <person name="Rast P."/>
            <person name="Oberbeckmann S."/>
            <person name="Bunk B."/>
            <person name="Jeske O."/>
            <person name="Meyerdierks A."/>
            <person name="Storesund J.E."/>
            <person name="Kallscheuer N."/>
            <person name="Luecker S."/>
            <person name="Lage O.M."/>
            <person name="Pohl T."/>
            <person name="Merkel B.J."/>
            <person name="Hornburger P."/>
            <person name="Mueller R.-W."/>
            <person name="Bruemmer F."/>
            <person name="Labrenz M."/>
            <person name="Spormann A.M."/>
            <person name="Op den Camp H."/>
            <person name="Overmann J."/>
            <person name="Amann R."/>
            <person name="Jetten M.S.M."/>
            <person name="Mascher T."/>
            <person name="Medema M.H."/>
            <person name="Devos D.P."/>
            <person name="Kaster A.-K."/>
            <person name="Ovreas L."/>
            <person name="Rohde M."/>
            <person name="Galperin M.Y."/>
            <person name="Jogler C."/>
        </authorList>
    </citation>
    <scope>NUCLEOTIDE SEQUENCE [LARGE SCALE GENOMIC DNA]</scope>
    <source>
        <strain evidence="3 4">Pan265</strain>
    </source>
</reference>
<gene>
    <name evidence="3" type="ORF">Pan265_25610</name>
</gene>
<evidence type="ECO:0000313" key="4">
    <source>
        <dbReference type="Proteomes" id="UP000320386"/>
    </source>
</evidence>
<dbReference type="AlphaFoldDB" id="A0A518C0F1"/>
<keyword evidence="2" id="KW-1133">Transmembrane helix</keyword>
<evidence type="ECO:0000313" key="3">
    <source>
        <dbReference type="EMBL" id="QDU72687.1"/>
    </source>
</evidence>
<feature type="transmembrane region" description="Helical" evidence="2">
    <location>
        <begin position="42"/>
        <end position="61"/>
    </location>
</feature>
<feature type="transmembrane region" description="Helical" evidence="2">
    <location>
        <begin position="318"/>
        <end position="340"/>
    </location>
</feature>
<keyword evidence="4" id="KW-1185">Reference proteome</keyword>
<feature type="transmembrane region" description="Helical" evidence="2">
    <location>
        <begin position="429"/>
        <end position="448"/>
    </location>
</feature>
<keyword evidence="2" id="KW-0472">Membrane</keyword>
<feature type="transmembrane region" description="Helical" evidence="2">
    <location>
        <begin position="395"/>
        <end position="417"/>
    </location>
</feature>
<feature type="transmembrane region" description="Helical" evidence="2">
    <location>
        <begin position="199"/>
        <end position="221"/>
    </location>
</feature>
<feature type="transmembrane region" description="Helical" evidence="2">
    <location>
        <begin position="241"/>
        <end position="263"/>
    </location>
</feature>
<dbReference type="Proteomes" id="UP000320386">
    <property type="component" value="Chromosome"/>
</dbReference>
<feature type="transmembrane region" description="Helical" evidence="2">
    <location>
        <begin position="7"/>
        <end position="30"/>
    </location>
</feature>
<dbReference type="PANTHER" id="PTHR43044:SF1">
    <property type="entry name" value="QUINOL:CYTOCHROME C OXIDOREDUCTASE QUINONE-BINDING SUBUNIT 2"/>
    <property type="match status" value="1"/>
</dbReference>
<accession>A0A518C0F1</accession>
<feature type="transmembrane region" description="Helical" evidence="2">
    <location>
        <begin position="82"/>
        <end position="105"/>
    </location>
</feature>